<feature type="compositionally biased region" description="Polar residues" evidence="1">
    <location>
        <begin position="1"/>
        <end position="11"/>
    </location>
</feature>
<dbReference type="InterPro" id="IPR009875">
    <property type="entry name" value="PilZ_domain"/>
</dbReference>
<accession>G2E4V4</accession>
<sequence>MQQSIRTMNHSESGEVAPDRRTQARIEVRIPVKVTLPGQEGSITGVNEDISWGGALLRIPGPLPKVAGNIRLVYPWKQGDNITIEGRMLRATPLDDGRHYEVAVRFVSLSPRSQSRLVKLLKLLRNGRQSTEGSDTIDLVRELEVEVNDADNLRGMLKQIARGRHSLTVFDAYEPNQSISLSIVGTKNLPGIRLRARVIQVEKSHAKGFEWAELYTLLLGFEHPIKALRASVKMLLEQLPAERESSLTSEAAPDWLKATPFAHPTVADRARFSLQSNALSTLEADYPEALNHLIVGWGDVEMFESLFRDLTLGDQGLPGGWPPDAWAELEMLQDVHDLSYGKSSDRKALLKGGRIT</sequence>
<evidence type="ECO:0000259" key="2">
    <source>
        <dbReference type="Pfam" id="PF07238"/>
    </source>
</evidence>
<evidence type="ECO:0000256" key="1">
    <source>
        <dbReference type="SAM" id="MobiDB-lite"/>
    </source>
</evidence>
<dbReference type="RefSeq" id="WP_007042030.1">
    <property type="nucleotide sequence ID" value="NZ_AFWT01000027.1"/>
</dbReference>
<feature type="domain" description="PilZ" evidence="2">
    <location>
        <begin position="19"/>
        <end position="121"/>
    </location>
</feature>
<reference evidence="3 4" key="1">
    <citation type="submission" date="2011-06" db="EMBL/GenBank/DDBJ databases">
        <title>The draft genome of Thiorhodococcus drewsii AZ1.</title>
        <authorList>
            <consortium name="US DOE Joint Genome Institute (JGI-PGF)"/>
            <person name="Lucas S."/>
            <person name="Han J."/>
            <person name="Lapidus A."/>
            <person name="Cheng J.-F."/>
            <person name="Goodwin L."/>
            <person name="Pitluck S."/>
            <person name="Peters L."/>
            <person name="Land M.L."/>
            <person name="Hauser L."/>
            <person name="Vogl K."/>
            <person name="Liu Z."/>
            <person name="Imhoff J."/>
            <person name="Thiel V."/>
            <person name="Frigaard N.-U."/>
            <person name="Bryant D.A."/>
            <person name="Woyke T.J."/>
        </authorList>
    </citation>
    <scope>NUCLEOTIDE SEQUENCE [LARGE SCALE GENOMIC DNA]</scope>
    <source>
        <strain evidence="3 4">AZ1</strain>
    </source>
</reference>
<dbReference type="EMBL" id="AFWT01000027">
    <property type="protein sequence ID" value="EGV29125.1"/>
    <property type="molecule type" value="Genomic_DNA"/>
</dbReference>
<name>G2E4V4_9GAMM</name>
<dbReference type="Proteomes" id="UP000004200">
    <property type="component" value="Unassembled WGS sequence"/>
</dbReference>
<organism evidence="3 4">
    <name type="scientific">Thiorhodococcus drewsii AZ1</name>
    <dbReference type="NCBI Taxonomy" id="765913"/>
    <lineage>
        <taxon>Bacteria</taxon>
        <taxon>Pseudomonadati</taxon>
        <taxon>Pseudomonadota</taxon>
        <taxon>Gammaproteobacteria</taxon>
        <taxon>Chromatiales</taxon>
        <taxon>Chromatiaceae</taxon>
        <taxon>Thiorhodococcus</taxon>
    </lineage>
</organism>
<dbReference type="Pfam" id="PF07238">
    <property type="entry name" value="PilZ"/>
    <property type="match status" value="1"/>
</dbReference>
<protein>
    <submittedName>
        <fullName evidence="3">Type IV pilus assembly PilZ</fullName>
    </submittedName>
</protein>
<dbReference type="STRING" id="765913.ThidrDRAFT_3317"/>
<evidence type="ECO:0000313" key="4">
    <source>
        <dbReference type="Proteomes" id="UP000004200"/>
    </source>
</evidence>
<comment type="caution">
    <text evidence="3">The sequence shown here is derived from an EMBL/GenBank/DDBJ whole genome shotgun (WGS) entry which is preliminary data.</text>
</comment>
<dbReference type="Gene3D" id="2.40.10.220">
    <property type="entry name" value="predicted glycosyltransferase like domains"/>
    <property type="match status" value="1"/>
</dbReference>
<dbReference type="GO" id="GO:0035438">
    <property type="term" value="F:cyclic-di-GMP binding"/>
    <property type="evidence" value="ECO:0007669"/>
    <property type="project" value="InterPro"/>
</dbReference>
<dbReference type="eggNOG" id="ENOG502Z8WY">
    <property type="taxonomic scope" value="Bacteria"/>
</dbReference>
<gene>
    <name evidence="3" type="ORF">ThidrDRAFT_3317</name>
</gene>
<dbReference type="SUPFAM" id="SSF141371">
    <property type="entry name" value="PilZ domain-like"/>
    <property type="match status" value="1"/>
</dbReference>
<feature type="region of interest" description="Disordered" evidence="1">
    <location>
        <begin position="1"/>
        <end position="21"/>
    </location>
</feature>
<proteinExistence type="predicted"/>
<keyword evidence="4" id="KW-1185">Reference proteome</keyword>
<dbReference type="AlphaFoldDB" id="G2E4V4"/>
<evidence type="ECO:0000313" key="3">
    <source>
        <dbReference type="EMBL" id="EGV29125.1"/>
    </source>
</evidence>